<evidence type="ECO:0000313" key="3">
    <source>
        <dbReference type="Proteomes" id="UP001501521"/>
    </source>
</evidence>
<dbReference type="Proteomes" id="UP001501521">
    <property type="component" value="Unassembled WGS sequence"/>
</dbReference>
<comment type="caution">
    <text evidence="2">The sequence shown here is derived from an EMBL/GenBank/DDBJ whole genome shotgun (WGS) entry which is preliminary data.</text>
</comment>
<sequence length="143" mass="14707">MQRIGIALAAALALVGCSAAPEPAPSTPAASPLVTEAPEGGVLLSSLGYANGPEMFSVPASSAISDRIDSYNNVTAVFTAPSGVEIAHYLRENLAGMGFEITADANQSLLFTNGRWQGAFTTSQAYAALSLRTDRESPQESGS</sequence>
<dbReference type="RefSeq" id="WP_345581701.1">
    <property type="nucleotide sequence ID" value="NZ_BAABLV010000026.1"/>
</dbReference>
<reference evidence="3" key="1">
    <citation type="journal article" date="2019" name="Int. J. Syst. Evol. Microbiol.">
        <title>The Global Catalogue of Microorganisms (GCM) 10K type strain sequencing project: providing services to taxonomists for standard genome sequencing and annotation.</title>
        <authorList>
            <consortium name="The Broad Institute Genomics Platform"/>
            <consortium name="The Broad Institute Genome Sequencing Center for Infectious Disease"/>
            <person name="Wu L."/>
            <person name="Ma J."/>
        </authorList>
    </citation>
    <scope>NUCLEOTIDE SEQUENCE [LARGE SCALE GENOMIC DNA]</scope>
    <source>
        <strain evidence="3">JCM 19125</strain>
    </source>
</reference>
<protein>
    <submittedName>
        <fullName evidence="2">Uncharacterized protein</fullName>
    </submittedName>
</protein>
<dbReference type="PROSITE" id="PS51257">
    <property type="entry name" value="PROKAR_LIPOPROTEIN"/>
    <property type="match status" value="1"/>
</dbReference>
<proteinExistence type="predicted"/>
<evidence type="ECO:0000256" key="1">
    <source>
        <dbReference type="SAM" id="SignalP"/>
    </source>
</evidence>
<evidence type="ECO:0000313" key="2">
    <source>
        <dbReference type="EMBL" id="GAA4898992.1"/>
    </source>
</evidence>
<feature type="chain" id="PRO_5046376584" evidence="1">
    <location>
        <begin position="20"/>
        <end position="143"/>
    </location>
</feature>
<accession>A0ABP9FFB0</accession>
<keyword evidence="3" id="KW-1185">Reference proteome</keyword>
<dbReference type="EMBL" id="BAABLV010000026">
    <property type="protein sequence ID" value="GAA4898992.1"/>
    <property type="molecule type" value="Genomic_DNA"/>
</dbReference>
<name>A0ABP9FFB0_9ACTN</name>
<gene>
    <name evidence="2" type="ORF">GCM10025789_16290</name>
</gene>
<organism evidence="2 3">
    <name type="scientific">Tessaracoccus lubricantis</name>
    <dbReference type="NCBI Taxonomy" id="545543"/>
    <lineage>
        <taxon>Bacteria</taxon>
        <taxon>Bacillati</taxon>
        <taxon>Actinomycetota</taxon>
        <taxon>Actinomycetes</taxon>
        <taxon>Propionibacteriales</taxon>
        <taxon>Propionibacteriaceae</taxon>
        <taxon>Tessaracoccus</taxon>
    </lineage>
</organism>
<feature type="signal peptide" evidence="1">
    <location>
        <begin position="1"/>
        <end position="19"/>
    </location>
</feature>
<keyword evidence="1" id="KW-0732">Signal</keyword>